<name>A0A1L8WQR9_9ENTE</name>
<evidence type="ECO:0000256" key="1">
    <source>
        <dbReference type="ARBA" id="ARBA00004651"/>
    </source>
</evidence>
<feature type="transmembrane region" description="Helical" evidence="5">
    <location>
        <begin position="148"/>
        <end position="166"/>
    </location>
</feature>
<dbReference type="EMBL" id="JXLB01000004">
    <property type="protein sequence ID" value="OJG83370.1"/>
    <property type="molecule type" value="Genomic_DNA"/>
</dbReference>
<dbReference type="CDD" id="cd07346">
    <property type="entry name" value="ABC_6TM_exporters"/>
    <property type="match status" value="1"/>
</dbReference>
<dbReference type="STRING" id="150033.RV14_GL001728"/>
<dbReference type="InterPro" id="IPR039421">
    <property type="entry name" value="Type_1_exporter"/>
</dbReference>
<feature type="transmembrane region" description="Helical" evidence="5">
    <location>
        <begin position="70"/>
        <end position="90"/>
    </location>
</feature>
<dbReference type="GO" id="GO:0005886">
    <property type="term" value="C:plasma membrane"/>
    <property type="evidence" value="ECO:0007669"/>
    <property type="project" value="UniProtKB-SubCell"/>
</dbReference>
<protein>
    <submittedName>
        <fullName evidence="7">ABC transporter transmembrane region</fullName>
    </submittedName>
</protein>
<dbReference type="InterPro" id="IPR011527">
    <property type="entry name" value="ABC1_TM_dom"/>
</dbReference>
<evidence type="ECO:0000313" key="8">
    <source>
        <dbReference type="Proteomes" id="UP000182152"/>
    </source>
</evidence>
<evidence type="ECO:0000313" key="7">
    <source>
        <dbReference type="EMBL" id="OJG83370.1"/>
    </source>
</evidence>
<feature type="transmembrane region" description="Helical" evidence="5">
    <location>
        <begin position="293"/>
        <end position="314"/>
    </location>
</feature>
<dbReference type="SUPFAM" id="SSF52540">
    <property type="entry name" value="P-loop containing nucleoside triphosphate hydrolases"/>
    <property type="match status" value="1"/>
</dbReference>
<dbReference type="PANTHER" id="PTHR43394:SF1">
    <property type="entry name" value="ATP-BINDING CASSETTE SUB-FAMILY B MEMBER 10, MITOCHONDRIAL"/>
    <property type="match status" value="1"/>
</dbReference>
<evidence type="ECO:0000259" key="6">
    <source>
        <dbReference type="PROSITE" id="PS50929"/>
    </source>
</evidence>
<dbReference type="AlphaFoldDB" id="A0A1L8WQR9"/>
<organism evidence="7 8">
    <name type="scientific">Enterococcus ratti</name>
    <dbReference type="NCBI Taxonomy" id="150033"/>
    <lineage>
        <taxon>Bacteria</taxon>
        <taxon>Bacillati</taxon>
        <taxon>Bacillota</taxon>
        <taxon>Bacilli</taxon>
        <taxon>Lactobacillales</taxon>
        <taxon>Enterococcaceae</taxon>
        <taxon>Enterococcus</taxon>
    </lineage>
</organism>
<dbReference type="PROSITE" id="PS50929">
    <property type="entry name" value="ABC_TM1F"/>
    <property type="match status" value="1"/>
</dbReference>
<dbReference type="PANTHER" id="PTHR43394">
    <property type="entry name" value="ATP-DEPENDENT PERMEASE MDL1, MITOCHONDRIAL"/>
    <property type="match status" value="1"/>
</dbReference>
<feature type="transmembrane region" description="Helical" evidence="5">
    <location>
        <begin position="172"/>
        <end position="191"/>
    </location>
</feature>
<dbReference type="GO" id="GO:0005524">
    <property type="term" value="F:ATP binding"/>
    <property type="evidence" value="ECO:0007669"/>
    <property type="project" value="InterPro"/>
</dbReference>
<dbReference type="Gene3D" id="3.40.50.300">
    <property type="entry name" value="P-loop containing nucleotide triphosphate hydrolases"/>
    <property type="match status" value="1"/>
</dbReference>
<dbReference type="Pfam" id="PF00664">
    <property type="entry name" value="ABC_membrane"/>
    <property type="match status" value="1"/>
</dbReference>
<evidence type="ECO:0000256" key="5">
    <source>
        <dbReference type="SAM" id="Phobius"/>
    </source>
</evidence>
<dbReference type="InterPro" id="IPR036640">
    <property type="entry name" value="ABC1_TM_sf"/>
</dbReference>
<feature type="domain" description="ABC transmembrane type-1" evidence="6">
    <location>
        <begin position="47"/>
        <end position="316"/>
    </location>
</feature>
<dbReference type="SUPFAM" id="SSF90123">
    <property type="entry name" value="ABC transporter transmembrane region"/>
    <property type="match status" value="1"/>
</dbReference>
<sequence>MENHIKESYQKNPKNPFYVLLRLYQGNYGQFALSSMFFVIKHLSSWLMPLVIANVINAATSKDVEQLHTIYLNAFFMFFLIVQNILTNYFHVKYHSLSIRQVEAGVRGALINKIQELSIPYQKELQSGKIQSKIIRDVEAIQTLSSQVFVSTLNILVNLLVALGITLYKSPIVFLFFLATVPFAAIVVIFFRKKIKQTNSDFRQEMEETSAKVFEAIELAPIARAHSLEHYETKRLNTHFSQIYKKGFQLDILQSVFGSVSWASFQLFQLVCLVFTGILALKAKIQPGDVVMYQTYFTTVINSVSGFITLIPTVSKGMESIASIGEMMRVEEVEAYHGKKKVKKINGHFYFDHVSFQYAQARKPTIDQFTLEVKSGETIAFVGPSGSGKSTY</sequence>
<keyword evidence="8" id="KW-1185">Reference proteome</keyword>
<proteinExistence type="predicted"/>
<evidence type="ECO:0000256" key="3">
    <source>
        <dbReference type="ARBA" id="ARBA00022989"/>
    </source>
</evidence>
<gene>
    <name evidence="7" type="ORF">RV14_GL001728</name>
</gene>
<comment type="caution">
    <text evidence="7">The sequence shown here is derived from an EMBL/GenBank/DDBJ whole genome shotgun (WGS) entry which is preliminary data.</text>
</comment>
<dbReference type="InterPro" id="IPR027417">
    <property type="entry name" value="P-loop_NTPase"/>
</dbReference>
<evidence type="ECO:0000256" key="4">
    <source>
        <dbReference type="ARBA" id="ARBA00023136"/>
    </source>
</evidence>
<dbReference type="Proteomes" id="UP000182152">
    <property type="component" value="Unassembled WGS sequence"/>
</dbReference>
<dbReference type="GO" id="GO:0015421">
    <property type="term" value="F:ABC-type oligopeptide transporter activity"/>
    <property type="evidence" value="ECO:0007669"/>
    <property type="project" value="TreeGrafter"/>
</dbReference>
<accession>A0A1L8WQR9</accession>
<evidence type="ECO:0000256" key="2">
    <source>
        <dbReference type="ARBA" id="ARBA00022692"/>
    </source>
</evidence>
<feature type="transmembrane region" description="Helical" evidence="5">
    <location>
        <begin position="256"/>
        <end position="281"/>
    </location>
</feature>
<keyword evidence="2 5" id="KW-0812">Transmembrane</keyword>
<keyword evidence="4 5" id="KW-0472">Membrane</keyword>
<dbReference type="Gene3D" id="1.20.1560.10">
    <property type="entry name" value="ABC transporter type 1, transmembrane domain"/>
    <property type="match status" value="1"/>
</dbReference>
<keyword evidence="3 5" id="KW-1133">Transmembrane helix</keyword>
<reference evidence="7 8" key="1">
    <citation type="submission" date="2014-12" db="EMBL/GenBank/DDBJ databases">
        <title>Draft genome sequences of 29 type strains of Enterococci.</title>
        <authorList>
            <person name="Zhong Z."/>
            <person name="Sun Z."/>
            <person name="Liu W."/>
            <person name="Zhang W."/>
            <person name="Zhang H."/>
        </authorList>
    </citation>
    <scope>NUCLEOTIDE SEQUENCE [LARGE SCALE GENOMIC DNA]</scope>
    <source>
        <strain evidence="7 8">DSM 15687</strain>
    </source>
</reference>
<comment type="subcellular location">
    <subcellularLocation>
        <location evidence="1">Cell membrane</location>
        <topology evidence="1">Multi-pass membrane protein</topology>
    </subcellularLocation>
</comment>